<reference evidence="1 2" key="1">
    <citation type="submission" date="2017-05" db="EMBL/GenBank/DDBJ databases">
        <title>Full genome sequence of Pseudorhodoplanes sinuspersici.</title>
        <authorList>
            <person name="Dastgheib S.M.M."/>
            <person name="Shavandi M."/>
            <person name="Tirandaz H."/>
        </authorList>
    </citation>
    <scope>NUCLEOTIDE SEQUENCE [LARGE SCALE GENOMIC DNA]</scope>
    <source>
        <strain evidence="1 2">RIPI110</strain>
    </source>
</reference>
<name>A0A1W6ZU01_9HYPH</name>
<keyword evidence="2" id="KW-1185">Reference proteome</keyword>
<dbReference type="RefSeq" id="WP_086089272.1">
    <property type="nucleotide sequence ID" value="NZ_CP021112.1"/>
</dbReference>
<sequence>MNATVNKAPENSEEIELLLPWYAAGTLSRRDAARVESALAKDAELARRFEMVREELGETIRGNESLGAPSARAMKNLFEKIDAEPARRVAPSVSFMTRVSEFMASFSPRTLAYAGGIAALAIVLQAGVIGSLIGERTGTSPQLASTEKVAPLSGGVEALVQFAPQASAADIAAFLEANKATIVGGPAAGNFRIRVASATKEQTAEIVKKLQGSKVISFAAPAN</sequence>
<accession>A0A1W6ZU01</accession>
<proteinExistence type="predicted"/>
<dbReference type="KEGG" id="psin:CAK95_18610"/>
<dbReference type="STRING" id="1235591.CAK95_18610"/>
<evidence type="ECO:0000313" key="1">
    <source>
        <dbReference type="EMBL" id="ARQ00877.1"/>
    </source>
</evidence>
<organism evidence="1 2">
    <name type="scientific">Pseudorhodoplanes sinuspersici</name>
    <dbReference type="NCBI Taxonomy" id="1235591"/>
    <lineage>
        <taxon>Bacteria</taxon>
        <taxon>Pseudomonadati</taxon>
        <taxon>Pseudomonadota</taxon>
        <taxon>Alphaproteobacteria</taxon>
        <taxon>Hyphomicrobiales</taxon>
        <taxon>Pseudorhodoplanes</taxon>
    </lineage>
</organism>
<dbReference type="AlphaFoldDB" id="A0A1W6ZU01"/>
<dbReference type="EMBL" id="CP021112">
    <property type="protein sequence ID" value="ARQ00877.1"/>
    <property type="molecule type" value="Genomic_DNA"/>
</dbReference>
<evidence type="ECO:0000313" key="2">
    <source>
        <dbReference type="Proteomes" id="UP000194137"/>
    </source>
</evidence>
<dbReference type="Proteomes" id="UP000194137">
    <property type="component" value="Chromosome"/>
</dbReference>
<protein>
    <submittedName>
        <fullName evidence="1">Uncharacterized protein</fullName>
    </submittedName>
</protein>
<gene>
    <name evidence="1" type="ORF">CAK95_18610</name>
</gene>
<dbReference type="OrthoDB" id="7877390at2"/>